<comment type="catalytic activity">
    <reaction evidence="7 9 12">
        <text>orotidine 5'-phosphate + H(+) = UMP + CO2</text>
        <dbReference type="Rhea" id="RHEA:11596"/>
        <dbReference type="ChEBI" id="CHEBI:15378"/>
        <dbReference type="ChEBI" id="CHEBI:16526"/>
        <dbReference type="ChEBI" id="CHEBI:57538"/>
        <dbReference type="ChEBI" id="CHEBI:57865"/>
        <dbReference type="EC" id="4.1.1.23"/>
    </reaction>
</comment>
<keyword evidence="6 9" id="KW-0456">Lyase</keyword>
<proteinExistence type="inferred from homology"/>
<dbReference type="HAMAP" id="MF_01200_B">
    <property type="entry name" value="OMPdecase_type1_B"/>
    <property type="match status" value="1"/>
</dbReference>
<protein>
    <recommendedName>
        <fullName evidence="9">Orotidine 5'-phosphate decarboxylase</fullName>
        <ecNumber evidence="9">4.1.1.23</ecNumber>
    </recommendedName>
    <alternativeName>
        <fullName evidence="9">OMP decarboxylase</fullName>
        <shortName evidence="9">OMPDCase</shortName>
        <shortName evidence="9">OMPdecase</shortName>
    </alternativeName>
</protein>
<dbReference type="SMART" id="SM00934">
    <property type="entry name" value="OMPdecase"/>
    <property type="match status" value="1"/>
</dbReference>
<evidence type="ECO:0000256" key="8">
    <source>
        <dbReference type="ARBA" id="ARBA00061012"/>
    </source>
</evidence>
<dbReference type="GO" id="GO:0044205">
    <property type="term" value="P:'de novo' UMP biosynthetic process"/>
    <property type="evidence" value="ECO:0007669"/>
    <property type="project" value="UniProtKB-UniRule"/>
</dbReference>
<feature type="active site" description="For OMPdecase activity" evidence="10">
    <location>
        <position position="74"/>
    </location>
</feature>
<feature type="binding site" evidence="9">
    <location>
        <begin position="74"/>
        <end position="83"/>
    </location>
    <ligand>
        <name>substrate</name>
    </ligand>
</feature>
<reference evidence="15" key="1">
    <citation type="submission" date="2016-11" db="EMBL/GenBank/DDBJ databases">
        <authorList>
            <person name="Varghese N."/>
            <person name="Submissions S."/>
        </authorList>
    </citation>
    <scope>NUCLEOTIDE SEQUENCE [LARGE SCALE GENOMIC DNA]</scope>
    <source>
        <strain evidence="15">USBA-503</strain>
    </source>
</reference>
<dbReference type="InterPro" id="IPR013785">
    <property type="entry name" value="Aldolase_TIM"/>
</dbReference>
<dbReference type="InterPro" id="IPR011060">
    <property type="entry name" value="RibuloseP-bd_barrel"/>
</dbReference>
<gene>
    <name evidence="9" type="primary">pyrF</name>
    <name evidence="14" type="ORF">SAMN05443507_10972</name>
</gene>
<evidence type="ECO:0000256" key="4">
    <source>
        <dbReference type="ARBA" id="ARBA00022793"/>
    </source>
</evidence>
<evidence type="ECO:0000259" key="13">
    <source>
        <dbReference type="SMART" id="SM00934"/>
    </source>
</evidence>
<evidence type="ECO:0000256" key="12">
    <source>
        <dbReference type="RuleBase" id="RU000512"/>
    </source>
</evidence>
<dbReference type="RefSeq" id="WP_207549720.1">
    <property type="nucleotide sequence ID" value="NZ_FRAF01000009.1"/>
</dbReference>
<evidence type="ECO:0000256" key="7">
    <source>
        <dbReference type="ARBA" id="ARBA00049157"/>
    </source>
</evidence>
<dbReference type="AlphaFoldDB" id="A0A1M6Q6W0"/>
<feature type="active site" description="Proton donor" evidence="9">
    <location>
        <position position="76"/>
    </location>
</feature>
<feature type="binding site" evidence="9 11">
    <location>
        <position position="202"/>
    </location>
    <ligand>
        <name>substrate</name>
    </ligand>
</feature>
<dbReference type="PANTHER" id="PTHR32119">
    <property type="entry name" value="OROTIDINE 5'-PHOSPHATE DECARBOXYLASE"/>
    <property type="match status" value="1"/>
</dbReference>
<dbReference type="InterPro" id="IPR018089">
    <property type="entry name" value="OMPdecase_AS"/>
</dbReference>
<evidence type="ECO:0000256" key="1">
    <source>
        <dbReference type="ARBA" id="ARBA00002356"/>
    </source>
</evidence>
<dbReference type="NCBIfam" id="NF001273">
    <property type="entry name" value="PRK00230.1"/>
    <property type="match status" value="1"/>
</dbReference>
<evidence type="ECO:0000256" key="9">
    <source>
        <dbReference type="HAMAP-Rule" id="MF_01200"/>
    </source>
</evidence>
<evidence type="ECO:0000256" key="11">
    <source>
        <dbReference type="PIRSR" id="PIRSR614732-2"/>
    </source>
</evidence>
<feature type="active site" description="For OMPdecase activity" evidence="10">
    <location>
        <position position="76"/>
    </location>
</feature>
<comment type="similarity">
    <text evidence="8 9">Belongs to the OMP decarboxylase family. Type 1 subfamily.</text>
</comment>
<feature type="binding site" evidence="9 11">
    <location>
        <position position="132"/>
    </location>
    <ligand>
        <name>substrate</name>
    </ligand>
</feature>
<feature type="binding site" evidence="9 11">
    <location>
        <position position="222"/>
    </location>
    <ligand>
        <name>substrate</name>
    </ligand>
</feature>
<evidence type="ECO:0000313" key="14">
    <source>
        <dbReference type="EMBL" id="SHK15982.1"/>
    </source>
</evidence>
<dbReference type="NCBIfam" id="TIGR01740">
    <property type="entry name" value="pyrF"/>
    <property type="match status" value="1"/>
</dbReference>
<comment type="subunit">
    <text evidence="3 9">Homodimer.</text>
</comment>
<dbReference type="GO" id="GO:0006207">
    <property type="term" value="P:'de novo' pyrimidine nucleobase biosynthetic process"/>
    <property type="evidence" value="ECO:0007669"/>
    <property type="project" value="InterPro"/>
</dbReference>
<dbReference type="Gene3D" id="3.20.20.70">
    <property type="entry name" value="Aldolase class I"/>
    <property type="match status" value="1"/>
</dbReference>
<dbReference type="EMBL" id="FRAF01000009">
    <property type="protein sequence ID" value="SHK15982.1"/>
    <property type="molecule type" value="Genomic_DNA"/>
</dbReference>
<sequence>MYQEAEILQDTKYERVRDKVYVALDFPNGSAAASFVESMGPGVTHYKVGLELLMAEGPQWIEQMGKLGKQIFLDVKLHDIPNTVAGAIRALAHLPVSIINIHASGGRRMMEAAREALPAQTKIKLIGVTALTSLATEDVEWLGVKQTVSDWTLHLAKTCYDCGLDGVVASAHELTKIYEHLPKDFLTVIPGIRLNHNQMEDQVRVMTPVAAYQAGASYLVIGRAIRSAPHPARALQEVWESLLTVSTFH</sequence>
<evidence type="ECO:0000313" key="15">
    <source>
        <dbReference type="Proteomes" id="UP000184016"/>
    </source>
</evidence>
<dbReference type="GO" id="GO:0004590">
    <property type="term" value="F:orotidine-5'-phosphate decarboxylase activity"/>
    <property type="evidence" value="ECO:0007669"/>
    <property type="project" value="UniProtKB-UniRule"/>
</dbReference>
<dbReference type="PROSITE" id="PS00156">
    <property type="entry name" value="OMPDECASE"/>
    <property type="match status" value="1"/>
</dbReference>
<feature type="active site" description="For OMPdecase activity" evidence="10">
    <location>
        <position position="79"/>
    </location>
</feature>
<evidence type="ECO:0000256" key="3">
    <source>
        <dbReference type="ARBA" id="ARBA00011738"/>
    </source>
</evidence>
<dbReference type="Proteomes" id="UP000184016">
    <property type="component" value="Unassembled WGS sequence"/>
</dbReference>
<evidence type="ECO:0000256" key="2">
    <source>
        <dbReference type="ARBA" id="ARBA00004861"/>
    </source>
</evidence>
<comment type="function">
    <text evidence="1 9">Catalyzes the decarboxylation of orotidine 5'-monophosphate (OMP) to uridine 5'-monophosphate (UMP).</text>
</comment>
<evidence type="ECO:0000256" key="10">
    <source>
        <dbReference type="PIRSR" id="PIRSR614732-1"/>
    </source>
</evidence>
<dbReference type="SUPFAM" id="SSF51366">
    <property type="entry name" value="Ribulose-phoshate binding barrel"/>
    <property type="match status" value="1"/>
</dbReference>
<dbReference type="EC" id="4.1.1.23" evidence="9"/>
<evidence type="ECO:0000256" key="6">
    <source>
        <dbReference type="ARBA" id="ARBA00023239"/>
    </source>
</evidence>
<keyword evidence="4 9" id="KW-0210">Decarboxylase</keyword>
<evidence type="ECO:0000256" key="5">
    <source>
        <dbReference type="ARBA" id="ARBA00022975"/>
    </source>
</evidence>
<feature type="binding site" evidence="9 11">
    <location>
        <position position="47"/>
    </location>
    <ligand>
        <name>substrate</name>
    </ligand>
</feature>
<feature type="domain" description="Orotidine 5'-phosphate decarboxylase" evidence="13">
    <location>
        <begin position="19"/>
        <end position="238"/>
    </location>
</feature>
<keyword evidence="15" id="KW-1185">Reference proteome</keyword>
<accession>A0A1M6Q6W0</accession>
<dbReference type="GO" id="GO:0005829">
    <property type="term" value="C:cytosol"/>
    <property type="evidence" value="ECO:0007669"/>
    <property type="project" value="TreeGrafter"/>
</dbReference>
<organism evidence="14 15">
    <name type="scientific">Alicyclobacillus tolerans</name>
    <dbReference type="NCBI Taxonomy" id="90970"/>
    <lineage>
        <taxon>Bacteria</taxon>
        <taxon>Bacillati</taxon>
        <taxon>Bacillota</taxon>
        <taxon>Bacilli</taxon>
        <taxon>Bacillales</taxon>
        <taxon>Alicyclobacillaceae</taxon>
        <taxon>Alicyclobacillus</taxon>
    </lineage>
</organism>
<dbReference type="FunFam" id="3.20.20.70:FF:000015">
    <property type="entry name" value="Orotidine 5'-phosphate decarboxylase"/>
    <property type="match status" value="1"/>
</dbReference>
<dbReference type="InterPro" id="IPR014732">
    <property type="entry name" value="OMPdecase"/>
</dbReference>
<dbReference type="InterPro" id="IPR047596">
    <property type="entry name" value="OMPdecase_bac"/>
</dbReference>
<feature type="binding site" evidence="9 11">
    <location>
        <position position="223"/>
    </location>
    <ligand>
        <name>substrate</name>
    </ligand>
</feature>
<dbReference type="CDD" id="cd04725">
    <property type="entry name" value="OMP_decarboxylase_like"/>
    <property type="match status" value="1"/>
</dbReference>
<comment type="pathway">
    <text evidence="2 9 12">Pyrimidine metabolism; UMP biosynthesis via de novo pathway; UMP from orotate: step 2/2.</text>
</comment>
<dbReference type="Pfam" id="PF00215">
    <property type="entry name" value="OMPdecase"/>
    <property type="match status" value="1"/>
</dbReference>
<keyword evidence="5 9" id="KW-0665">Pyrimidine biosynthesis</keyword>
<dbReference type="PANTHER" id="PTHR32119:SF2">
    <property type="entry name" value="OROTIDINE 5'-PHOSPHATE DECARBOXYLASE"/>
    <property type="match status" value="1"/>
</dbReference>
<name>A0A1M6Q6W0_9BACL</name>
<dbReference type="InterPro" id="IPR001754">
    <property type="entry name" value="OMPdeCOase_dom"/>
</dbReference>
<feature type="binding site" evidence="9 11">
    <location>
        <position position="25"/>
    </location>
    <ligand>
        <name>substrate</name>
    </ligand>
</feature>
<dbReference type="UniPathway" id="UPA00070">
    <property type="reaction ID" value="UER00120"/>
</dbReference>
<feature type="binding site" evidence="9 11">
    <location>
        <position position="193"/>
    </location>
    <ligand>
        <name>substrate</name>
    </ligand>
</feature>
<dbReference type="STRING" id="1830138.SAMN05443507_10972"/>